<feature type="binding site" evidence="10">
    <location>
        <position position="367"/>
    </location>
    <ligand>
        <name>thiamine diphosphate</name>
        <dbReference type="ChEBI" id="CHEBI:58937"/>
    </ligand>
</feature>
<dbReference type="EMBL" id="JAUSUR010000008">
    <property type="protein sequence ID" value="MDQ0362841.1"/>
    <property type="molecule type" value="Genomic_DNA"/>
</dbReference>
<dbReference type="PROSITE" id="PS00801">
    <property type="entry name" value="TRANSKETOLASE_1"/>
    <property type="match status" value="1"/>
</dbReference>
<comment type="cofactor">
    <cofactor evidence="10">
        <name>thiamine diphosphate</name>
        <dbReference type="ChEBI" id="CHEBI:58937"/>
    </cofactor>
    <text evidence="10">Binds 1 thiamine pyrophosphate per subunit.</text>
</comment>
<dbReference type="SUPFAM" id="SSF52922">
    <property type="entry name" value="TK C-terminal domain-like"/>
    <property type="match status" value="1"/>
</dbReference>
<dbReference type="CDD" id="cd07033">
    <property type="entry name" value="TPP_PYR_DXS_TK_like"/>
    <property type="match status" value="1"/>
</dbReference>
<evidence type="ECO:0000256" key="3">
    <source>
        <dbReference type="ARBA" id="ARBA00011738"/>
    </source>
</evidence>
<dbReference type="NCBIfam" id="NF003933">
    <property type="entry name" value="PRK05444.2-2"/>
    <property type="match status" value="1"/>
</dbReference>
<evidence type="ECO:0000256" key="5">
    <source>
        <dbReference type="ARBA" id="ARBA00022723"/>
    </source>
</evidence>
<evidence type="ECO:0000313" key="12">
    <source>
        <dbReference type="EMBL" id="MDQ0362841.1"/>
    </source>
</evidence>
<protein>
    <recommendedName>
        <fullName evidence="10">1-deoxy-D-xylulose-5-phosphate synthase</fullName>
        <ecNumber evidence="10">2.2.1.7</ecNumber>
    </recommendedName>
    <alternativeName>
        <fullName evidence="10">1-deoxyxylulose-5-phosphate synthase</fullName>
        <shortName evidence="10">DXP synthase</shortName>
        <shortName evidence="10">DXPS</shortName>
    </alternativeName>
</protein>
<dbReference type="InterPro" id="IPR029061">
    <property type="entry name" value="THDP-binding"/>
</dbReference>
<dbReference type="Pfam" id="PF02779">
    <property type="entry name" value="Transket_pyr"/>
    <property type="match status" value="1"/>
</dbReference>
<dbReference type="InterPro" id="IPR005475">
    <property type="entry name" value="Transketolase-like_Pyr-bd"/>
</dbReference>
<dbReference type="CDD" id="cd02007">
    <property type="entry name" value="TPP_DXS"/>
    <property type="match status" value="1"/>
</dbReference>
<evidence type="ECO:0000256" key="7">
    <source>
        <dbReference type="ARBA" id="ARBA00022977"/>
    </source>
</evidence>
<dbReference type="RefSeq" id="WP_307410954.1">
    <property type="nucleotide sequence ID" value="NZ_JAUSUR010000008.1"/>
</dbReference>
<comment type="cofactor">
    <cofactor evidence="10">
        <name>Mg(2+)</name>
        <dbReference type="ChEBI" id="CHEBI:18420"/>
    </cofactor>
    <text evidence="10">Binds 1 Mg(2+) ion per subunit.</text>
</comment>
<dbReference type="SUPFAM" id="SSF52518">
    <property type="entry name" value="Thiamin diphosphate-binding fold (THDP-binding)"/>
    <property type="match status" value="2"/>
</dbReference>
<keyword evidence="9 10" id="KW-0414">Isoprene biosynthesis</keyword>
<dbReference type="SMART" id="SM00861">
    <property type="entry name" value="Transket_pyr"/>
    <property type="match status" value="1"/>
</dbReference>
<feature type="binding site" evidence="10">
    <location>
        <position position="72"/>
    </location>
    <ligand>
        <name>thiamine diphosphate</name>
        <dbReference type="ChEBI" id="CHEBI:58937"/>
    </ligand>
</feature>
<dbReference type="PANTHER" id="PTHR43322">
    <property type="entry name" value="1-D-DEOXYXYLULOSE 5-PHOSPHATE SYNTHASE-RELATED"/>
    <property type="match status" value="1"/>
</dbReference>
<keyword evidence="13" id="KW-1185">Reference proteome</keyword>
<dbReference type="PROSITE" id="PS00802">
    <property type="entry name" value="TRANSKETOLASE_2"/>
    <property type="match status" value="1"/>
</dbReference>
<evidence type="ECO:0000256" key="6">
    <source>
        <dbReference type="ARBA" id="ARBA00022842"/>
    </source>
</evidence>
<feature type="binding site" evidence="10">
    <location>
        <position position="144"/>
    </location>
    <ligand>
        <name>Mg(2+)</name>
        <dbReference type="ChEBI" id="CHEBI:18420"/>
    </ligand>
</feature>
<dbReference type="Proteomes" id="UP001230220">
    <property type="component" value="Unassembled WGS sequence"/>
</dbReference>
<evidence type="ECO:0000256" key="2">
    <source>
        <dbReference type="ARBA" id="ARBA00011081"/>
    </source>
</evidence>
<dbReference type="EC" id="2.2.1.7" evidence="10"/>
<dbReference type="GO" id="GO:0008661">
    <property type="term" value="F:1-deoxy-D-xylulose-5-phosphate synthase activity"/>
    <property type="evidence" value="ECO:0007669"/>
    <property type="project" value="UniProtKB-EC"/>
</dbReference>
<comment type="catalytic activity">
    <reaction evidence="10">
        <text>D-glyceraldehyde 3-phosphate + pyruvate + H(+) = 1-deoxy-D-xylulose 5-phosphate + CO2</text>
        <dbReference type="Rhea" id="RHEA:12605"/>
        <dbReference type="ChEBI" id="CHEBI:15361"/>
        <dbReference type="ChEBI" id="CHEBI:15378"/>
        <dbReference type="ChEBI" id="CHEBI:16526"/>
        <dbReference type="ChEBI" id="CHEBI:57792"/>
        <dbReference type="ChEBI" id="CHEBI:59776"/>
        <dbReference type="EC" id="2.2.1.7"/>
    </reaction>
</comment>
<comment type="pathway">
    <text evidence="1 10">Metabolic intermediate biosynthesis; 1-deoxy-D-xylulose 5-phosphate biosynthesis; 1-deoxy-D-xylulose 5-phosphate from D-glyceraldehyde 3-phosphate and pyruvate: step 1/1.</text>
</comment>
<organism evidence="12 13">
    <name type="scientific">Breznakia pachnodae</name>
    <dbReference type="NCBI Taxonomy" id="265178"/>
    <lineage>
        <taxon>Bacteria</taxon>
        <taxon>Bacillati</taxon>
        <taxon>Bacillota</taxon>
        <taxon>Erysipelotrichia</taxon>
        <taxon>Erysipelotrichales</taxon>
        <taxon>Erysipelotrichaceae</taxon>
        <taxon>Breznakia</taxon>
    </lineage>
</organism>
<dbReference type="Gene3D" id="3.40.50.970">
    <property type="match status" value="2"/>
</dbReference>
<keyword evidence="7 10" id="KW-0784">Thiamine biosynthesis</keyword>
<comment type="caution">
    <text evidence="12">The sequence shown here is derived from an EMBL/GenBank/DDBJ whole genome shotgun (WGS) entry which is preliminary data.</text>
</comment>
<dbReference type="NCBIfam" id="TIGR00204">
    <property type="entry name" value="dxs"/>
    <property type="match status" value="1"/>
</dbReference>
<feature type="binding site" evidence="10">
    <location>
        <begin position="145"/>
        <end position="146"/>
    </location>
    <ligand>
        <name>thiamine diphosphate</name>
        <dbReference type="ChEBI" id="CHEBI:58937"/>
    </ligand>
</feature>
<comment type="subunit">
    <text evidence="3 10">Homodimer.</text>
</comment>
<evidence type="ECO:0000256" key="8">
    <source>
        <dbReference type="ARBA" id="ARBA00023052"/>
    </source>
</evidence>
<gene>
    <name evidence="10" type="primary">dxs</name>
    <name evidence="12" type="ORF">J2S15_003602</name>
</gene>
<dbReference type="InterPro" id="IPR033248">
    <property type="entry name" value="Transketolase_C"/>
</dbReference>
<dbReference type="InterPro" id="IPR005477">
    <property type="entry name" value="Dxylulose-5-P_synthase"/>
</dbReference>
<accession>A0ABU0E804</accession>
<reference evidence="12 13" key="1">
    <citation type="submission" date="2023-07" db="EMBL/GenBank/DDBJ databases">
        <title>Genomic Encyclopedia of Type Strains, Phase IV (KMG-IV): sequencing the most valuable type-strain genomes for metagenomic binning, comparative biology and taxonomic classification.</title>
        <authorList>
            <person name="Goeker M."/>
        </authorList>
    </citation>
    <scope>NUCLEOTIDE SEQUENCE [LARGE SCALE GENOMIC DNA]</scope>
    <source>
        <strain evidence="12 13">DSM 16784</strain>
    </source>
</reference>
<dbReference type="Pfam" id="PF13292">
    <property type="entry name" value="DXP_synthase_N"/>
    <property type="match status" value="1"/>
</dbReference>
<evidence type="ECO:0000259" key="11">
    <source>
        <dbReference type="SMART" id="SM00861"/>
    </source>
</evidence>
<feature type="binding site" evidence="10">
    <location>
        <position position="173"/>
    </location>
    <ligand>
        <name>thiamine diphosphate</name>
        <dbReference type="ChEBI" id="CHEBI:58937"/>
    </ligand>
</feature>
<keyword evidence="6 10" id="KW-0460">Magnesium</keyword>
<feature type="binding site" evidence="10">
    <location>
        <position position="283"/>
    </location>
    <ligand>
        <name>thiamine diphosphate</name>
        <dbReference type="ChEBI" id="CHEBI:58937"/>
    </ligand>
</feature>
<keyword evidence="8 10" id="KW-0786">Thiamine pyrophosphate</keyword>
<evidence type="ECO:0000256" key="10">
    <source>
        <dbReference type="HAMAP-Rule" id="MF_00315"/>
    </source>
</evidence>
<sequence length="619" mass="69096">MKITDIQSPKDIKTLNINELEVIAEDIRTFLIDSISKTGGHLSSNLGIVELTLAMHYVYNSSNDKFIYDVGHQSYVHKILTGRAKDFPTLRQFDGLAGFQKRYESEHDPWEAGHSSTSLSAALGFAVARDLNHDDFQVLPVIGDGAMANGMSFEALNQIGSEKRKMVIVFNDNEMSISKNVGAMSHVFTRLRASKGYTGFKRDLSNYLSHNKVGNAVLDSMRNLKNNIKNTVVDSSFFDEFGLDYIGPVDGHDLKELIRVFDAVKNHDGPIVVHVITTKGKGYEYAENDDSGKWHGVGKFNIKTGQSLSSVPFNHLDWSSILSEGLMELAKDDPSIVALTPAMCSGSKLLKFSETYPDRFFDCGIAEEHAMTFAAALAATEKKPFISIYSSFLQRAYDQVNHDVARMDLPVVIAVDRAGIVGEDGETHHGVFDISTFRSTPNLIITQPKDADEARNLLYSGFKQDHPWMIRIPRGTVEYKPKPFEEIALGSWTIWKFCDQVDATVIAYGDDVDKIIQKAKVNEINIAVVNARFLKPMDTEMLHTLFNDDNPLIVYETDMLAGGLSSGILEFKNDEGYAKQVKRIGIGDHYVTHGSIPQLRKHEHIDINSLFDLIVREIS</sequence>
<feature type="binding site" evidence="10">
    <location>
        <position position="173"/>
    </location>
    <ligand>
        <name>Mg(2+)</name>
        <dbReference type="ChEBI" id="CHEBI:18420"/>
    </ligand>
</feature>
<name>A0ABU0E804_9FIRM</name>
<evidence type="ECO:0000256" key="4">
    <source>
        <dbReference type="ARBA" id="ARBA00022679"/>
    </source>
</evidence>
<dbReference type="HAMAP" id="MF_00315">
    <property type="entry name" value="DXP_synth"/>
    <property type="match status" value="1"/>
</dbReference>
<keyword evidence="5 10" id="KW-0479">Metal-binding</keyword>
<evidence type="ECO:0000256" key="9">
    <source>
        <dbReference type="ARBA" id="ARBA00023229"/>
    </source>
</evidence>
<dbReference type="InterPro" id="IPR020826">
    <property type="entry name" value="Transketolase_BS"/>
</dbReference>
<evidence type="ECO:0000256" key="1">
    <source>
        <dbReference type="ARBA" id="ARBA00004980"/>
    </source>
</evidence>
<feature type="binding site" evidence="10">
    <location>
        <begin position="113"/>
        <end position="115"/>
    </location>
    <ligand>
        <name>thiamine diphosphate</name>
        <dbReference type="ChEBI" id="CHEBI:58937"/>
    </ligand>
</feature>
<dbReference type="InterPro" id="IPR049557">
    <property type="entry name" value="Transketolase_CS"/>
</dbReference>
<dbReference type="Gene3D" id="3.40.50.920">
    <property type="match status" value="1"/>
</dbReference>
<comment type="similarity">
    <text evidence="2 10">Belongs to the transketolase family. DXPS subfamily.</text>
</comment>
<dbReference type="PANTHER" id="PTHR43322:SF5">
    <property type="entry name" value="1-DEOXY-D-XYLULOSE-5-PHOSPHATE SYNTHASE, CHLOROPLASTIC"/>
    <property type="match status" value="1"/>
</dbReference>
<keyword evidence="4 10" id="KW-0808">Transferase</keyword>
<evidence type="ECO:0000313" key="13">
    <source>
        <dbReference type="Proteomes" id="UP001230220"/>
    </source>
</evidence>
<dbReference type="InterPro" id="IPR009014">
    <property type="entry name" value="Transketo_C/PFOR_II"/>
</dbReference>
<comment type="function">
    <text evidence="10">Catalyzes the acyloin condensation reaction between C atoms 2 and 3 of pyruvate and glyceraldehyde 3-phosphate to yield 1-deoxy-D-xylulose-5-phosphate (DXP).</text>
</comment>
<dbReference type="Pfam" id="PF02780">
    <property type="entry name" value="Transketolase_C"/>
    <property type="match status" value="1"/>
</dbReference>
<feature type="domain" description="Transketolase-like pyrimidine-binding" evidence="11">
    <location>
        <begin position="316"/>
        <end position="479"/>
    </location>
</feature>
<proteinExistence type="inferred from homology"/>